<dbReference type="EMBL" id="JRUE01000022">
    <property type="protein sequence ID" value="KXZ74179.1"/>
    <property type="molecule type" value="Genomic_DNA"/>
</dbReference>
<organism evidence="1 2">
    <name type="scientific">Acinetobacter venetianus</name>
    <dbReference type="NCBI Taxonomy" id="52133"/>
    <lineage>
        <taxon>Bacteria</taxon>
        <taxon>Pseudomonadati</taxon>
        <taxon>Pseudomonadota</taxon>
        <taxon>Gammaproteobacteria</taxon>
        <taxon>Moraxellales</taxon>
        <taxon>Moraxellaceae</taxon>
        <taxon>Acinetobacter</taxon>
    </lineage>
</organism>
<sequence>MHESRPYGLFSRGAELTADDVAFIDQYCKKVSNFKQLSNLESVKYTRELPNGGFVVIQDAGGNFRAVAYKPKQIEESRVGTGQVQFTMPMLFSGVIDQGIAYRGRGIEIKLTTICTRRLGGYDQGQPVAAIQELQRFRCPYSEENKAILVPQFAQGLNPDNALYTQYHALKPTWFSGAMAEAAQIVGGFGRQKMEDLPEDPVERAVFTMPPVYLERIKAEIGENVLLPGYSGVPDDEGKIPYSFTFHKTDLISFDDEDNPWLVRVQMSGVWAMPLPIIPITTTQAFSEYIAEVNDTEIEMILERFGGIPSGEGFPDNDMDFIRWMKAGVIIKVCDTSDFYDHSAYSTVCGWSSNLRGTNLINTCYDYVNKYCFGYTYQINLRLSAAQDRGWMKGRSFNDDPPSNPQQVAKYLSGLFDEIGGEGHLAASIRYKIRRVAMTEIESRSSRSGASDVEYWDNYQCEPIASHEGRTSCTNSGYLYGGVRFKLPEPFFTCCINMDFSPRGETEGIYPKVDTIIYAYYIGDELKVVKNFRDERKYHKNVEGSFEDEMIVGSWEQTEYSGYTGLSGEYYSTDFDSRTEIAPTEKYTKIVGRDLGYGKPMARYAFYFWTAGTLFRQRHYTHDRREHTKFNKEIREAFIVPYFQRNAVIYAETERSDREYVKESLKMYSVTDPNSYEIWTYDLEIRNFNNAPKRTGTPFPVDSYPVWAETYNYSNYGSAAEDFADEGDWIGASMPADVTDYANPPGGRTLIQYGGDKPNVEEYEENYEIHPDPKYVLKLSMMETPLEVHTRKHNDQYYKYSPDRWGLTVYEDASKVVFGNASYANISIKTEAETRYRFGYSRLADNKTAHTFIGVINE</sequence>
<reference evidence="1 2" key="1">
    <citation type="journal article" date="2016" name="Sci. Rep.">
        <title>Genomic and phenotypic characterization of the species Acinetobacter venetianus.</title>
        <authorList>
            <person name="Fondi M."/>
            <person name="Maida I."/>
            <person name="Perrin E."/>
            <person name="Orlandini V."/>
            <person name="La Torre L."/>
            <person name="Bosi E."/>
            <person name="Negroni A."/>
            <person name="Zanaroli G."/>
            <person name="Fava F."/>
            <person name="Decorosi F."/>
            <person name="Giovannetti L."/>
            <person name="Viti C."/>
            <person name="Vaneechoutte M."/>
            <person name="Dijkshoorn L."/>
            <person name="Fani R."/>
        </authorList>
    </citation>
    <scope>NUCLEOTIDE SEQUENCE [LARGE SCALE GENOMIC DNA]</scope>
    <source>
        <strain evidence="1 2">LUH5627</strain>
    </source>
</reference>
<dbReference type="PATRIC" id="fig|52133.18.peg.119"/>
<comment type="caution">
    <text evidence="1">The sequence shown here is derived from an EMBL/GenBank/DDBJ whole genome shotgun (WGS) entry which is preliminary data.</text>
</comment>
<dbReference type="Proteomes" id="UP000075680">
    <property type="component" value="Unassembled WGS sequence"/>
</dbReference>
<evidence type="ECO:0000313" key="2">
    <source>
        <dbReference type="Proteomes" id="UP000075680"/>
    </source>
</evidence>
<dbReference type="RefSeq" id="WP_061517820.1">
    <property type="nucleotide sequence ID" value="NZ_JRUE01000022.1"/>
</dbReference>
<accession>A0A150I3J9</accession>
<gene>
    <name evidence="1" type="ORF">AVENLUH5627_00114</name>
</gene>
<dbReference type="AlphaFoldDB" id="A0A150I3J9"/>
<name>A0A150I3J9_9GAMM</name>
<protein>
    <submittedName>
        <fullName evidence="1">Uncharacterized protein</fullName>
    </submittedName>
</protein>
<evidence type="ECO:0000313" key="1">
    <source>
        <dbReference type="EMBL" id="KXZ74179.1"/>
    </source>
</evidence>
<proteinExistence type="predicted"/>